<dbReference type="OrthoDB" id="8446074at2"/>
<dbReference type="SUPFAM" id="SSF52540">
    <property type="entry name" value="P-loop containing nucleoside triphosphate hydrolases"/>
    <property type="match status" value="1"/>
</dbReference>
<dbReference type="AlphaFoldDB" id="A0A5M6IQ47"/>
<comment type="caution">
    <text evidence="1">The sequence shown here is derived from an EMBL/GenBank/DDBJ whole genome shotgun (WGS) entry which is preliminary data.</text>
</comment>
<proteinExistence type="predicted"/>
<evidence type="ECO:0000313" key="2">
    <source>
        <dbReference type="Proteomes" id="UP000325255"/>
    </source>
</evidence>
<evidence type="ECO:0000313" key="1">
    <source>
        <dbReference type="EMBL" id="KAA5609605.1"/>
    </source>
</evidence>
<dbReference type="EMBL" id="VWPK01000047">
    <property type="protein sequence ID" value="KAA5609605.1"/>
    <property type="molecule type" value="Genomic_DNA"/>
</dbReference>
<dbReference type="Proteomes" id="UP000325255">
    <property type="component" value="Unassembled WGS sequence"/>
</dbReference>
<sequence>MVSFRRELPPATKVHRLPGALAAAPAGKPASRKVPALTGLPIWWLIGPNGSGKTLVARWMLERAIMAGRAIKAAALDVNSRTLASFFPDGVDQPEAADAAAVVAWMQGYLGYVAQLQVPALLDMGGGDQSLVGLVTSTPDLLEVLAEQRQAAVACYFLTPRPEDLDVLGTLEEFGFRPRNTVLVVNEALVTDRSLFAPILGHADVTAALARGAVLVALPRLFDQDLAIRLDSAALLLGEAGAPTLRDGAVNPLDTFQRAAARAAWRRLEDSFAPVGAWLP</sequence>
<accession>A0A5M6IQ47</accession>
<keyword evidence="2" id="KW-1185">Reference proteome</keyword>
<organism evidence="1 2">
    <name type="scientific">Rhodovastum atsumiense</name>
    <dbReference type="NCBI Taxonomy" id="504468"/>
    <lineage>
        <taxon>Bacteria</taxon>
        <taxon>Pseudomonadati</taxon>
        <taxon>Pseudomonadota</taxon>
        <taxon>Alphaproteobacteria</taxon>
        <taxon>Acetobacterales</taxon>
        <taxon>Acetobacteraceae</taxon>
        <taxon>Rhodovastum</taxon>
    </lineage>
</organism>
<name>A0A5M6IQ47_9PROT</name>
<protein>
    <submittedName>
        <fullName evidence="1">Uncharacterized protein</fullName>
    </submittedName>
</protein>
<dbReference type="InterPro" id="IPR027417">
    <property type="entry name" value="P-loop_NTPase"/>
</dbReference>
<dbReference type="RefSeq" id="WP_150043436.1">
    <property type="nucleotide sequence ID" value="NZ_OW485607.1"/>
</dbReference>
<reference evidence="1 2" key="1">
    <citation type="submission" date="2019-09" db="EMBL/GenBank/DDBJ databases">
        <title>Genome sequence of Rhodovastum atsumiense, a diverse member of the Acetobacteraceae family of non-sulfur purple photosynthetic bacteria.</title>
        <authorList>
            <person name="Meyer T."/>
            <person name="Kyndt J."/>
        </authorList>
    </citation>
    <scope>NUCLEOTIDE SEQUENCE [LARGE SCALE GENOMIC DNA]</scope>
    <source>
        <strain evidence="1 2">DSM 21279</strain>
    </source>
</reference>
<gene>
    <name evidence="1" type="ORF">F1189_23560</name>
</gene>